<dbReference type="Gene3D" id="3.50.50.60">
    <property type="entry name" value="FAD/NAD(P)-binding domain"/>
    <property type="match status" value="1"/>
</dbReference>
<evidence type="ECO:0000256" key="4">
    <source>
        <dbReference type="ARBA" id="ARBA00049872"/>
    </source>
</evidence>
<proteinExistence type="predicted"/>
<comment type="catalytic activity">
    <reaction evidence="4">
        <text>glycine + O2 + H2O = glyoxylate + H2O2 + NH4(+)</text>
        <dbReference type="Rhea" id="RHEA:11532"/>
        <dbReference type="ChEBI" id="CHEBI:15377"/>
        <dbReference type="ChEBI" id="CHEBI:15379"/>
        <dbReference type="ChEBI" id="CHEBI:16240"/>
        <dbReference type="ChEBI" id="CHEBI:28938"/>
        <dbReference type="ChEBI" id="CHEBI:36655"/>
        <dbReference type="ChEBI" id="CHEBI:57305"/>
        <dbReference type="EC" id="1.4.3.19"/>
    </reaction>
</comment>
<dbReference type="GO" id="GO:0009229">
    <property type="term" value="P:thiamine diphosphate biosynthetic process"/>
    <property type="evidence" value="ECO:0007669"/>
    <property type="project" value="UniProtKB-UniPathway"/>
</dbReference>
<dbReference type="GO" id="GO:0050660">
    <property type="term" value="F:flavin adenine dinucleotide binding"/>
    <property type="evidence" value="ECO:0007669"/>
    <property type="project" value="InterPro"/>
</dbReference>
<evidence type="ECO:0000256" key="1">
    <source>
        <dbReference type="ARBA" id="ARBA00004948"/>
    </source>
</evidence>
<accession>A0A6J4SZP6</accession>
<dbReference type="GO" id="GO:0005737">
    <property type="term" value="C:cytoplasm"/>
    <property type="evidence" value="ECO:0007669"/>
    <property type="project" value="TreeGrafter"/>
</dbReference>
<dbReference type="InterPro" id="IPR012727">
    <property type="entry name" value="Gly_oxidase_ThiO"/>
</dbReference>
<feature type="domain" description="FAD dependent oxidoreductase" evidence="7">
    <location>
        <begin position="6"/>
        <end position="357"/>
    </location>
</feature>
<dbReference type="GO" id="GO:0043799">
    <property type="term" value="F:glycine oxidase activity"/>
    <property type="evidence" value="ECO:0007669"/>
    <property type="project" value="UniProtKB-EC"/>
</dbReference>
<dbReference type="Gene3D" id="3.30.9.10">
    <property type="entry name" value="D-Amino Acid Oxidase, subunit A, domain 2"/>
    <property type="match status" value="1"/>
</dbReference>
<dbReference type="EC" id="1.4.3.19" evidence="5"/>
<reference evidence="8" key="1">
    <citation type="submission" date="2020-02" db="EMBL/GenBank/DDBJ databases">
        <authorList>
            <person name="Meier V. D."/>
        </authorList>
    </citation>
    <scope>NUCLEOTIDE SEQUENCE</scope>
    <source>
        <strain evidence="8">AVDCRST_MAG45</strain>
    </source>
</reference>
<comment type="pathway">
    <text evidence="1">Cofactor biosynthesis; thiamine diphosphate biosynthesis.</text>
</comment>
<dbReference type="PANTHER" id="PTHR13847">
    <property type="entry name" value="SARCOSINE DEHYDROGENASE-RELATED"/>
    <property type="match status" value="1"/>
</dbReference>
<name>A0A6J4SZP6_9ACTN</name>
<dbReference type="InterPro" id="IPR006076">
    <property type="entry name" value="FAD-dep_OxRdtase"/>
</dbReference>
<evidence type="ECO:0000256" key="6">
    <source>
        <dbReference type="SAM" id="MobiDB-lite"/>
    </source>
</evidence>
<keyword evidence="3 8" id="KW-0560">Oxidoreductase</keyword>
<dbReference type="UniPathway" id="UPA00060"/>
<dbReference type="SUPFAM" id="SSF51905">
    <property type="entry name" value="FAD/NAD(P)-binding domain"/>
    <property type="match status" value="1"/>
</dbReference>
<dbReference type="Pfam" id="PF01266">
    <property type="entry name" value="DAO"/>
    <property type="match status" value="1"/>
</dbReference>
<evidence type="ECO:0000256" key="3">
    <source>
        <dbReference type="ARBA" id="ARBA00023002"/>
    </source>
</evidence>
<feature type="region of interest" description="Disordered" evidence="6">
    <location>
        <begin position="366"/>
        <end position="385"/>
    </location>
</feature>
<sequence>MTKSYDVVVVGGGVVGLAAAWRARRRGLSVLVVERGRVGDGASGVAAGMLAPVTEADFGEDRAIALNLAGLERWPAFAAELSERSGVDTGYRRSGALVVAADRDDAEVLRRVAGLQRSLGLEASWLTGREARRLEPGLSPRVPGALEAPAEGYVDPPGVVAGLRAALLAEGGELREQTTVERLELADGGAHLEGMVLGDGASVRAEHVVLAAGAWSGGLAGLPPGEAPPIRPVKGQILSLRAGDRSLPAERLIRTLRCYVVSRTDGRVVIGATTEERGFDVRVTAEGIYRLLEAAREVLPDVDELEFVSARAGLRPGTPDNAPVVGRGEVDGLVWATGHGRNGVLLAPITAEALAALVCGEEPPEELASYGPDRFPARAVGAGRP</sequence>
<evidence type="ECO:0000256" key="5">
    <source>
        <dbReference type="ARBA" id="ARBA00050018"/>
    </source>
</evidence>
<organism evidence="8">
    <name type="scientific">uncultured Solirubrobacterales bacterium</name>
    <dbReference type="NCBI Taxonomy" id="768556"/>
    <lineage>
        <taxon>Bacteria</taxon>
        <taxon>Bacillati</taxon>
        <taxon>Actinomycetota</taxon>
        <taxon>Thermoleophilia</taxon>
        <taxon>Solirubrobacterales</taxon>
        <taxon>environmental samples</taxon>
    </lineage>
</organism>
<dbReference type="AlphaFoldDB" id="A0A6J4SZP6"/>
<evidence type="ECO:0000259" key="7">
    <source>
        <dbReference type="Pfam" id="PF01266"/>
    </source>
</evidence>
<evidence type="ECO:0000256" key="2">
    <source>
        <dbReference type="ARBA" id="ARBA00022977"/>
    </source>
</evidence>
<dbReference type="NCBIfam" id="TIGR02352">
    <property type="entry name" value="thiamin_ThiO"/>
    <property type="match status" value="1"/>
</dbReference>
<dbReference type="GO" id="GO:0009228">
    <property type="term" value="P:thiamine biosynthetic process"/>
    <property type="evidence" value="ECO:0007669"/>
    <property type="project" value="UniProtKB-KW"/>
</dbReference>
<dbReference type="EMBL" id="CADCVU010000155">
    <property type="protein sequence ID" value="CAA9509603.1"/>
    <property type="molecule type" value="Genomic_DNA"/>
</dbReference>
<dbReference type="SUPFAM" id="SSF54373">
    <property type="entry name" value="FAD-linked reductases, C-terminal domain"/>
    <property type="match status" value="1"/>
</dbReference>
<protein>
    <recommendedName>
        <fullName evidence="5">glycine oxidase</fullName>
        <ecNumber evidence="5">1.4.3.19</ecNumber>
    </recommendedName>
</protein>
<evidence type="ECO:0000313" key="8">
    <source>
        <dbReference type="EMBL" id="CAA9509603.1"/>
    </source>
</evidence>
<keyword evidence="2" id="KW-0784">Thiamine biosynthesis</keyword>
<dbReference type="PRINTS" id="PR00411">
    <property type="entry name" value="PNDRDTASEI"/>
</dbReference>
<dbReference type="PANTHER" id="PTHR13847:SF289">
    <property type="entry name" value="GLYCINE OXIDASE"/>
    <property type="match status" value="1"/>
</dbReference>
<gene>
    <name evidence="8" type="ORF">AVDCRST_MAG45-1818</name>
</gene>
<dbReference type="InterPro" id="IPR036188">
    <property type="entry name" value="FAD/NAD-bd_sf"/>
</dbReference>